<accession>A0A4Q0T1Q2</accession>
<comment type="caution">
    <text evidence="10">The sequence shown here is derived from an EMBL/GenBank/DDBJ whole genome shotgun (WGS) entry which is preliminary data.</text>
</comment>
<dbReference type="GO" id="GO:0015344">
    <property type="term" value="F:siderophore uptake transmembrane transporter activity"/>
    <property type="evidence" value="ECO:0007669"/>
    <property type="project" value="TreeGrafter"/>
</dbReference>
<evidence type="ECO:0000256" key="7">
    <source>
        <dbReference type="ARBA" id="ARBA00023237"/>
    </source>
</evidence>
<dbReference type="InterPro" id="IPR039426">
    <property type="entry name" value="TonB-dep_rcpt-like"/>
</dbReference>
<dbReference type="Gene3D" id="2.60.40.1120">
    <property type="entry name" value="Carboxypeptidase-like, regulatory domain"/>
    <property type="match status" value="1"/>
</dbReference>
<dbReference type="InterPro" id="IPR036942">
    <property type="entry name" value="Beta-barrel_TonB_sf"/>
</dbReference>
<evidence type="ECO:0000313" key="10">
    <source>
        <dbReference type="EMBL" id="RXH57575.1"/>
    </source>
</evidence>
<name>A0A4Q0T1Q2_9BACT</name>
<evidence type="ECO:0000256" key="8">
    <source>
        <dbReference type="SAM" id="SignalP"/>
    </source>
</evidence>
<keyword evidence="6" id="KW-0472">Membrane</keyword>
<dbReference type="Pfam" id="PF13620">
    <property type="entry name" value="CarboxypepD_reg"/>
    <property type="match status" value="1"/>
</dbReference>
<keyword evidence="5 8" id="KW-0732">Signal</keyword>
<evidence type="ECO:0000256" key="3">
    <source>
        <dbReference type="ARBA" id="ARBA00022452"/>
    </source>
</evidence>
<feature type="signal peptide" evidence="8">
    <location>
        <begin position="1"/>
        <end position="22"/>
    </location>
</feature>
<dbReference type="GO" id="GO:0030246">
    <property type="term" value="F:carbohydrate binding"/>
    <property type="evidence" value="ECO:0007669"/>
    <property type="project" value="InterPro"/>
</dbReference>
<dbReference type="Pfam" id="PF25183">
    <property type="entry name" value="OMP_b-brl_4"/>
    <property type="match status" value="1"/>
</dbReference>
<comment type="subcellular location">
    <subcellularLocation>
        <location evidence="1">Cell outer membrane</location>
        <topology evidence="1">Multi-pass membrane protein</topology>
    </subcellularLocation>
</comment>
<reference evidence="11" key="2">
    <citation type="submission" date="2019-02" db="EMBL/GenBank/DDBJ databases">
        <title>Granulicella sibirica sp. nov., a psychrotolerant acidobacterium isolated from an organic soil layer in forested tundra, West Siberia.</title>
        <authorList>
            <person name="Oshkin I.Y."/>
            <person name="Kulichevskaya I.S."/>
            <person name="Rijpstra W.I.C."/>
            <person name="Sinninghe Damste J.S."/>
            <person name="Rakitin A.L."/>
            <person name="Ravin N.V."/>
            <person name="Dedysh S.N."/>
        </authorList>
    </citation>
    <scope>NUCLEOTIDE SEQUENCE [LARGE SCALE GENOMIC DNA]</scope>
    <source>
        <strain evidence="11">AF10</strain>
    </source>
</reference>
<keyword evidence="11" id="KW-1185">Reference proteome</keyword>
<gene>
    <name evidence="10" type="ORF">GRAN_0885</name>
</gene>
<proteinExistence type="predicted"/>
<organism evidence="10 11">
    <name type="scientific">Granulicella sibirica</name>
    <dbReference type="NCBI Taxonomy" id="2479048"/>
    <lineage>
        <taxon>Bacteria</taxon>
        <taxon>Pseudomonadati</taxon>
        <taxon>Acidobacteriota</taxon>
        <taxon>Terriglobia</taxon>
        <taxon>Terriglobales</taxon>
        <taxon>Acidobacteriaceae</taxon>
        <taxon>Granulicella</taxon>
    </lineage>
</organism>
<reference evidence="10 11" key="1">
    <citation type="submission" date="2018-11" db="EMBL/GenBank/DDBJ databases">
        <authorList>
            <person name="Mardanov A.V."/>
            <person name="Ravin N.V."/>
            <person name="Dedysh S.N."/>
        </authorList>
    </citation>
    <scope>NUCLEOTIDE SEQUENCE [LARGE SCALE GENOMIC DNA]</scope>
    <source>
        <strain evidence="10 11">AF10</strain>
    </source>
</reference>
<dbReference type="EMBL" id="RDSM01000001">
    <property type="protein sequence ID" value="RXH57575.1"/>
    <property type="molecule type" value="Genomic_DNA"/>
</dbReference>
<keyword evidence="4" id="KW-0812">Transmembrane</keyword>
<dbReference type="GO" id="GO:0009279">
    <property type="term" value="C:cell outer membrane"/>
    <property type="evidence" value="ECO:0007669"/>
    <property type="project" value="UniProtKB-SubCell"/>
</dbReference>
<dbReference type="Gene3D" id="2.40.170.20">
    <property type="entry name" value="TonB-dependent receptor, beta-barrel domain"/>
    <property type="match status" value="1"/>
</dbReference>
<dbReference type="InterPro" id="IPR057601">
    <property type="entry name" value="Oar-like_b-barrel"/>
</dbReference>
<dbReference type="Proteomes" id="UP000289437">
    <property type="component" value="Unassembled WGS sequence"/>
</dbReference>
<dbReference type="PANTHER" id="PTHR30069">
    <property type="entry name" value="TONB-DEPENDENT OUTER MEMBRANE RECEPTOR"/>
    <property type="match status" value="1"/>
</dbReference>
<evidence type="ECO:0000259" key="9">
    <source>
        <dbReference type="Pfam" id="PF25183"/>
    </source>
</evidence>
<dbReference type="SUPFAM" id="SSF56935">
    <property type="entry name" value="Porins"/>
    <property type="match status" value="1"/>
</dbReference>
<dbReference type="SUPFAM" id="SSF49452">
    <property type="entry name" value="Starch-binding domain-like"/>
    <property type="match status" value="1"/>
</dbReference>
<protein>
    <submittedName>
        <fullName evidence="10">Oar protein</fullName>
    </submittedName>
</protein>
<evidence type="ECO:0000256" key="5">
    <source>
        <dbReference type="ARBA" id="ARBA00022729"/>
    </source>
</evidence>
<feature type="domain" description="TonB-dependent transporter Oar-like beta-barrel" evidence="9">
    <location>
        <begin position="246"/>
        <end position="1093"/>
    </location>
</feature>
<sequence length="1101" mass="117983">MLPLFCILLLLVIVLSPGSALAQTLYGTLTGTVTDGTGSVVPNAQVTALNTATGISRQAVSGPNGAYQIGDLQPGEYDVSISLAGFGTYQVKAYPISANGTVRLDAALKVGDVSQQVTVSTAPPALQTERADVNYDITPTQLAQLPTSSSAGRNFQSLYRLVPGIPPPVEQNSSAANPGRAQAINVNGVSNTVNSTKIDGAAVGYPWLPALIAYMPSQDAIESVNLVTNSFTAEQGTAGGAAVNVTIKSGSNHFHGTAYEYNSISQFNARNYFYTKLANPVLPKNIYNEFGGTVGGPILKDKLFFFVDFNRVTNRKVVTNSFEVPLSTYRSGNFSASGVTIFDPTTGNATGGGRTAFANNIIPASRISAAAAKVLALIPNELNTSTSGGLTTNYPGAAVLAYNRNSFDTKVNYNRGDRTTFFGRYSIQPSNIFDPPAFGPAIGPTYDGGQPGSALGRIQNVGLGATHTFTPNVLMDANAGYGRIRINGQSPDYGTNFGLNTLGIPGTNGSDPFQSGFPIFNFAQGITSVGNTLSSNPFEFRDQQYVGNVNLTWVKGSHNMRFGGEYMHSAINQAQTNGNSPRGLFTFNGGATGNNDGTNTPNYQRVIADFLLGLPNVLGKSTLLFNPNGPRFSTFAFYAQDQWHASPKLTLSYGIRYEYYPFANRDHTGVFRYDPIAGNVLIGGRGTTPTDTGVTVGWGMIVPRFGINYRIDDKTVIRSGFGMTVDPDNFRAFRDAYPAIITQQTNGTTYVPAGDLRTGISAPVLPDISSGTLVLPPGIQTTTAPQNFRRGYIETWNLFLERSFVKDLVANVGYVGTHHVRQFVGLDLNAAPYGSTSSSQRPLKNSLGQVLGQQVLQLTPFADEEYSALQAQLIDRQYRAFQFGYAYTYSHSLNNFDENSTLAALTFNSPGLLKRNYANSAFDRKHNNAFWTVTQLPVGPGRAYLNKGILGRIVGGFDMNTVLQYTSGAPFQLTDSTNATFGDQETPNQLGPANPHLRGNAGGLFYLDPINFAKSGGLVEGNVGRNSVRGPGFFDLDLGLTRNIPIFREYTVILKAEAFDLTNTPQFANPGSANIAQPSSFGQITTANASRSIRLSGRFTF</sequence>
<dbReference type="PANTHER" id="PTHR30069:SF29">
    <property type="entry name" value="HEMOGLOBIN AND HEMOGLOBIN-HAPTOGLOBIN-BINDING PROTEIN 1-RELATED"/>
    <property type="match status" value="1"/>
</dbReference>
<feature type="chain" id="PRO_5020405417" evidence="8">
    <location>
        <begin position="23"/>
        <end position="1101"/>
    </location>
</feature>
<dbReference type="InterPro" id="IPR013784">
    <property type="entry name" value="Carb-bd-like_fold"/>
</dbReference>
<keyword evidence="2" id="KW-0813">Transport</keyword>
<keyword evidence="3" id="KW-1134">Transmembrane beta strand</keyword>
<evidence type="ECO:0000256" key="4">
    <source>
        <dbReference type="ARBA" id="ARBA00022692"/>
    </source>
</evidence>
<evidence type="ECO:0000256" key="1">
    <source>
        <dbReference type="ARBA" id="ARBA00004571"/>
    </source>
</evidence>
<keyword evidence="7" id="KW-0998">Cell outer membrane</keyword>
<evidence type="ECO:0000313" key="11">
    <source>
        <dbReference type="Proteomes" id="UP000289437"/>
    </source>
</evidence>
<evidence type="ECO:0000256" key="6">
    <source>
        <dbReference type="ARBA" id="ARBA00023136"/>
    </source>
</evidence>
<dbReference type="AlphaFoldDB" id="A0A4Q0T1Q2"/>
<dbReference type="GO" id="GO:0044718">
    <property type="term" value="P:siderophore transmembrane transport"/>
    <property type="evidence" value="ECO:0007669"/>
    <property type="project" value="TreeGrafter"/>
</dbReference>
<evidence type="ECO:0000256" key="2">
    <source>
        <dbReference type="ARBA" id="ARBA00022448"/>
    </source>
</evidence>